<dbReference type="AlphaFoldDB" id="K5WHF2"/>
<evidence type="ECO:0008006" key="5">
    <source>
        <dbReference type="Google" id="ProtNLM"/>
    </source>
</evidence>
<dbReference type="RefSeq" id="XP_007393848.1">
    <property type="nucleotide sequence ID" value="XM_007393786.1"/>
</dbReference>
<keyword evidence="4" id="KW-1185">Reference proteome</keyword>
<dbReference type="EMBL" id="JH930470">
    <property type="protein sequence ID" value="EKM58539.1"/>
    <property type="molecule type" value="Genomic_DNA"/>
</dbReference>
<evidence type="ECO:0000313" key="4">
    <source>
        <dbReference type="Proteomes" id="UP000008370"/>
    </source>
</evidence>
<sequence length="467" mass="49853">MPVYNVTIDDASPLVQYDQWWTDSSHTDPFWTNYTDRTFHPTEQFGAAATVTFNGSAVYIFGAKRPNHDVYAVTIDGATTTANGYSGSANINIFNATLFSQTGLDTSEQHQIALQNKYSTSTPAYVDLDYVIITSGDGNASTQSQDTVWDDDHAEYSIGWDTSPNGLQDNYYNQTMHRTNVMNASASVIFTGNAISIYGATSTNHGLFSVSLDSAQPLILNGTTPSYIGIRYQNLLYWAGGLSNGQHNVTIANVDSTFLDLDKFVVSNWSQPDASSTTISSSPTSSSSAASTKAPGDNGGGSTTHHSSSGPVIGGVVAGVVVLALIGLGAFLFYRRRSRRGLDRIQYLRPGNESKGGDVLSAADDPFAIEPFPVVNSVHKRTPLSPSTHAAGPHGASTFDTSTILGTGTSGDVESGYIVASAHAPWPDENPHRDMPPPDYAQATATSSSRRMLPPPPIPNDPPHRKS</sequence>
<keyword evidence="2" id="KW-1133">Transmembrane helix</keyword>
<dbReference type="Gene3D" id="1.20.5.510">
    <property type="entry name" value="Single helix bin"/>
    <property type="match status" value="1"/>
</dbReference>
<keyword evidence="2" id="KW-0472">Membrane</keyword>
<protein>
    <recommendedName>
        <fullName evidence="5">Transmembrane protein</fullName>
    </recommendedName>
</protein>
<organism evidence="3 4">
    <name type="scientific">Phanerochaete carnosa (strain HHB-10118-sp)</name>
    <name type="common">White-rot fungus</name>
    <name type="synonym">Peniophora carnosa</name>
    <dbReference type="NCBI Taxonomy" id="650164"/>
    <lineage>
        <taxon>Eukaryota</taxon>
        <taxon>Fungi</taxon>
        <taxon>Dikarya</taxon>
        <taxon>Basidiomycota</taxon>
        <taxon>Agaricomycotina</taxon>
        <taxon>Agaricomycetes</taxon>
        <taxon>Polyporales</taxon>
        <taxon>Phanerochaetaceae</taxon>
        <taxon>Phanerochaete</taxon>
    </lineage>
</organism>
<proteinExistence type="predicted"/>
<reference evidence="3 4" key="1">
    <citation type="journal article" date="2012" name="BMC Genomics">
        <title>Comparative genomics of the white-rot fungi, Phanerochaete carnosa and P. chrysosporium, to elucidate the genetic basis of the distinct wood types they colonize.</title>
        <authorList>
            <person name="Suzuki H."/>
            <person name="MacDonald J."/>
            <person name="Syed K."/>
            <person name="Salamov A."/>
            <person name="Hori C."/>
            <person name="Aerts A."/>
            <person name="Henrissat B."/>
            <person name="Wiebenga A."/>
            <person name="vanKuyk P.A."/>
            <person name="Barry K."/>
            <person name="Lindquist E."/>
            <person name="LaButti K."/>
            <person name="Lapidus A."/>
            <person name="Lucas S."/>
            <person name="Coutinho P."/>
            <person name="Gong Y."/>
            <person name="Samejima M."/>
            <person name="Mahadevan R."/>
            <person name="Abou-Zaid M."/>
            <person name="de Vries R.P."/>
            <person name="Igarashi K."/>
            <person name="Yadav J.S."/>
            <person name="Grigoriev I.V."/>
            <person name="Master E.R."/>
        </authorList>
    </citation>
    <scope>NUCLEOTIDE SEQUENCE [LARGE SCALE GENOMIC DNA]</scope>
    <source>
        <strain evidence="3 4">HHB-10118-sp</strain>
    </source>
</reference>
<feature type="compositionally biased region" description="Low complexity" evidence="1">
    <location>
        <begin position="274"/>
        <end position="294"/>
    </location>
</feature>
<dbReference type="GeneID" id="18915628"/>
<evidence type="ECO:0000256" key="1">
    <source>
        <dbReference type="SAM" id="MobiDB-lite"/>
    </source>
</evidence>
<feature type="region of interest" description="Disordered" evidence="1">
    <location>
        <begin position="423"/>
        <end position="467"/>
    </location>
</feature>
<dbReference type="OrthoDB" id="2576082at2759"/>
<gene>
    <name evidence="3" type="ORF">PHACADRAFT_252958</name>
</gene>
<dbReference type="InParanoid" id="K5WHF2"/>
<dbReference type="HOGENOM" id="CLU_553318_0_0_1"/>
<name>K5WHF2_PHACS</name>
<dbReference type="STRING" id="650164.K5WHF2"/>
<accession>K5WHF2</accession>
<dbReference type="Gene3D" id="2.60.120.260">
    <property type="entry name" value="Galactose-binding domain-like"/>
    <property type="match status" value="2"/>
</dbReference>
<feature type="region of interest" description="Disordered" evidence="1">
    <location>
        <begin position="271"/>
        <end position="309"/>
    </location>
</feature>
<dbReference type="Proteomes" id="UP000008370">
    <property type="component" value="Unassembled WGS sequence"/>
</dbReference>
<dbReference type="KEGG" id="pco:PHACADRAFT_252958"/>
<feature type="transmembrane region" description="Helical" evidence="2">
    <location>
        <begin position="312"/>
        <end position="334"/>
    </location>
</feature>
<evidence type="ECO:0000313" key="3">
    <source>
        <dbReference type="EMBL" id="EKM58539.1"/>
    </source>
</evidence>
<keyword evidence="2" id="KW-0812">Transmembrane</keyword>
<evidence type="ECO:0000256" key="2">
    <source>
        <dbReference type="SAM" id="Phobius"/>
    </source>
</evidence>